<feature type="transmembrane region" description="Helical" evidence="2">
    <location>
        <begin position="180"/>
        <end position="200"/>
    </location>
</feature>
<comment type="caution">
    <text evidence="4">The sequence shown here is derived from an EMBL/GenBank/DDBJ whole genome shotgun (WGS) entry which is preliminary data.</text>
</comment>
<keyword evidence="2" id="KW-1133">Transmembrane helix</keyword>
<evidence type="ECO:0000313" key="5">
    <source>
        <dbReference type="Proteomes" id="UP000030832"/>
    </source>
</evidence>
<keyword evidence="2" id="KW-0812">Transmembrane</keyword>
<evidence type="ECO:0000256" key="1">
    <source>
        <dbReference type="ARBA" id="ARBA00023159"/>
    </source>
</evidence>
<feature type="transmembrane region" description="Helical" evidence="2">
    <location>
        <begin position="352"/>
        <end position="375"/>
    </location>
</feature>
<feature type="transmembrane region" description="Helical" evidence="2">
    <location>
        <begin position="266"/>
        <end position="284"/>
    </location>
</feature>
<dbReference type="Pfam" id="PF00027">
    <property type="entry name" value="cNMP_binding"/>
    <property type="match status" value="1"/>
</dbReference>
<keyword evidence="2" id="KW-0472">Membrane</keyword>
<dbReference type="Gene3D" id="2.60.120.10">
    <property type="entry name" value="Jelly Rolls"/>
    <property type="match status" value="1"/>
</dbReference>
<dbReference type="InterPro" id="IPR000595">
    <property type="entry name" value="cNMP-bd_dom"/>
</dbReference>
<dbReference type="InterPro" id="IPR014710">
    <property type="entry name" value="RmlC-like_jellyroll"/>
</dbReference>
<dbReference type="STRING" id="333138.LQ50_12720"/>
<dbReference type="Proteomes" id="UP000030832">
    <property type="component" value="Unassembled WGS sequence"/>
</dbReference>
<evidence type="ECO:0000313" key="4">
    <source>
        <dbReference type="EMBL" id="KHF39914.1"/>
    </source>
</evidence>
<dbReference type="InterPro" id="IPR018490">
    <property type="entry name" value="cNMP-bd_dom_sf"/>
</dbReference>
<keyword evidence="5" id="KW-1185">Reference proteome</keyword>
<dbReference type="RefSeq" id="WP_034629426.1">
    <property type="nucleotide sequence ID" value="NZ_JRJU01000014.1"/>
</dbReference>
<dbReference type="eggNOG" id="COG1266">
    <property type="taxonomic scope" value="Bacteria"/>
</dbReference>
<dbReference type="EMBL" id="JRJU01000014">
    <property type="protein sequence ID" value="KHF39914.1"/>
    <property type="molecule type" value="Genomic_DNA"/>
</dbReference>
<protein>
    <recommendedName>
        <fullName evidence="3">Cyclic nucleotide-binding domain-containing protein</fullName>
    </recommendedName>
</protein>
<accession>A0A0B0IIQ6</accession>
<organism evidence="4 5">
    <name type="scientific">Halalkalibacter okhensis</name>
    <dbReference type="NCBI Taxonomy" id="333138"/>
    <lineage>
        <taxon>Bacteria</taxon>
        <taxon>Bacillati</taxon>
        <taxon>Bacillota</taxon>
        <taxon>Bacilli</taxon>
        <taxon>Bacillales</taxon>
        <taxon>Bacillaceae</taxon>
        <taxon>Halalkalibacter</taxon>
    </lineage>
</organism>
<feature type="transmembrane region" description="Helical" evidence="2">
    <location>
        <begin position="149"/>
        <end position="174"/>
    </location>
</feature>
<dbReference type="GO" id="GO:0080120">
    <property type="term" value="P:CAAX-box protein maturation"/>
    <property type="evidence" value="ECO:0007669"/>
    <property type="project" value="UniProtKB-ARBA"/>
</dbReference>
<evidence type="ECO:0000256" key="2">
    <source>
        <dbReference type="SAM" id="Phobius"/>
    </source>
</evidence>
<reference evidence="4 5" key="1">
    <citation type="submission" date="2014-09" db="EMBL/GenBank/DDBJ databases">
        <title>Genome sequencing and annotation of Bacillus Okhensis strain Kh10-101T.</title>
        <authorList>
            <person name="Prakash J.S."/>
        </authorList>
    </citation>
    <scope>NUCLEOTIDE SEQUENCE [LARGE SCALE GENOMIC DNA]</scope>
    <source>
        <strain evidence="5">Kh10-101T</strain>
    </source>
</reference>
<proteinExistence type="predicted"/>
<dbReference type="InterPro" id="IPR003675">
    <property type="entry name" value="Rce1/LyrA-like_dom"/>
</dbReference>
<feature type="transmembrane region" description="Helical" evidence="2">
    <location>
        <begin position="305"/>
        <end position="322"/>
    </location>
</feature>
<dbReference type="SUPFAM" id="SSF51206">
    <property type="entry name" value="cAMP-binding domain-like"/>
    <property type="match status" value="1"/>
</dbReference>
<evidence type="ECO:0000259" key="3">
    <source>
        <dbReference type="PROSITE" id="PS50042"/>
    </source>
</evidence>
<gene>
    <name evidence="4" type="ORF">LQ50_12720</name>
</gene>
<dbReference type="AlphaFoldDB" id="A0A0B0IIQ6"/>
<dbReference type="CDD" id="cd00038">
    <property type="entry name" value="CAP_ED"/>
    <property type="match status" value="1"/>
</dbReference>
<dbReference type="GO" id="GO:0004175">
    <property type="term" value="F:endopeptidase activity"/>
    <property type="evidence" value="ECO:0007669"/>
    <property type="project" value="UniProtKB-ARBA"/>
</dbReference>
<keyword evidence="1" id="KW-0010">Activator</keyword>
<dbReference type="SMART" id="SM00100">
    <property type="entry name" value="cNMP"/>
    <property type="match status" value="1"/>
</dbReference>
<dbReference type="OrthoDB" id="449657at2"/>
<name>A0A0B0IIQ6_9BACI</name>
<sequence length="377" mass="42682">MINTNVDLHSEMKNNHLTADLTEYEIKLLSKFSELVHFDNGEYIIEEGEPNWFVYIVKSGMVIRQDNNRHASYKAGDVLGTDSLFDTSSYQASSAISQGSSSVFKINVEVLFSAERYKDLQIRLLSKVVSQLSTELGEKQKQERKPYKALALLTTNLLAVASIYTLLLISLTTFVEATGVSTYVDISIIIGFAAVMVMIMKQSGYSFQSFGVTIKNWKQHSKEAVLYTFPVLLFFLILKWGLITFIPAFSHMPLINIEATFEDIGFTYSMFAFSVVVYILFSIVQEFIARAGLQSAFSLFLPDSKWKVLLSIVLSNLLFAMAHSHINIWFALTAFIPGLYWGWMFEKQRSIVGVSISHMLIGIWVIFILGFTQFLTL</sequence>
<feature type="transmembrane region" description="Helical" evidence="2">
    <location>
        <begin position="224"/>
        <end position="246"/>
    </location>
</feature>
<feature type="domain" description="Cyclic nucleotide-binding" evidence="3">
    <location>
        <begin position="17"/>
        <end position="111"/>
    </location>
</feature>
<dbReference type="Pfam" id="PF02517">
    <property type="entry name" value="Rce1-like"/>
    <property type="match status" value="1"/>
</dbReference>
<dbReference type="PROSITE" id="PS50042">
    <property type="entry name" value="CNMP_BINDING_3"/>
    <property type="match status" value="1"/>
</dbReference>